<dbReference type="OrthoDB" id="4050476at2"/>
<dbReference type="Gene3D" id="3.90.1580.10">
    <property type="entry name" value="paralog of FGE (formylglycine-generating enzyme)"/>
    <property type="match status" value="1"/>
</dbReference>
<accession>L1KT97</accession>
<keyword evidence="2" id="KW-1185">Reference proteome</keyword>
<dbReference type="RefSeq" id="WP_009325005.1">
    <property type="nucleotide sequence ID" value="NZ_AEJC01000416.1"/>
</dbReference>
<reference evidence="1 2" key="1">
    <citation type="submission" date="2012-11" db="EMBL/GenBank/DDBJ databases">
        <authorList>
            <person name="Huguet-Tapia J.C."/>
            <person name="Durkin A.S."/>
            <person name="Pettis G.S."/>
            <person name="Badger J.H."/>
        </authorList>
    </citation>
    <scope>NUCLEOTIDE SEQUENCE [LARGE SCALE GENOMIC DNA]</scope>
    <source>
        <strain evidence="1 2">91-03</strain>
    </source>
</reference>
<evidence type="ECO:0008006" key="3">
    <source>
        <dbReference type="Google" id="ProtNLM"/>
    </source>
</evidence>
<organism evidence="1 2">
    <name type="scientific">Streptomyces ipomoeae 91-03</name>
    <dbReference type="NCBI Taxonomy" id="698759"/>
    <lineage>
        <taxon>Bacteria</taxon>
        <taxon>Bacillati</taxon>
        <taxon>Actinomycetota</taxon>
        <taxon>Actinomycetes</taxon>
        <taxon>Kitasatosporales</taxon>
        <taxon>Streptomycetaceae</taxon>
        <taxon>Streptomyces</taxon>
    </lineage>
</organism>
<name>L1KT97_9ACTN</name>
<protein>
    <recommendedName>
        <fullName evidence="3">Sulfatase-modifying factor enzyme domain-containing protein</fullName>
    </recommendedName>
</protein>
<sequence>MSLADLTFDQWRSFEASAALRVAHEAAGLVEGRVVRFETVEHLGGPLHRVLIERGGQEFALIPGGRATLGFDPDRWQPTPEQIADYAESLEQGFGYGADPREHLARVLSPRRTAVLSTVLMAVRGENLTEPPADMPSVLAARGLRMPTSDEWEHACGAGAGTLFRWGDECPLDRIPYGDTTGPHNEPNAFGLRIAHDTYTTEVTGDGSVRGGDGGESACGGYGRLLGWLPLATAHANPDLVEFVYGEDGDDLFEDLSTRPVLAL</sequence>
<evidence type="ECO:0000313" key="1">
    <source>
        <dbReference type="EMBL" id="EKX63613.1"/>
    </source>
</evidence>
<dbReference type="PATRIC" id="fig|698759.3.peg.5719"/>
<dbReference type="InterPro" id="IPR042095">
    <property type="entry name" value="SUMF_sf"/>
</dbReference>
<comment type="caution">
    <text evidence="1">The sequence shown here is derived from an EMBL/GenBank/DDBJ whole genome shotgun (WGS) entry which is preliminary data.</text>
</comment>
<dbReference type="SUPFAM" id="SSF56436">
    <property type="entry name" value="C-type lectin-like"/>
    <property type="match status" value="1"/>
</dbReference>
<dbReference type="Proteomes" id="UP000010411">
    <property type="component" value="Unassembled WGS sequence"/>
</dbReference>
<proteinExistence type="predicted"/>
<dbReference type="AlphaFoldDB" id="L1KT97"/>
<dbReference type="EMBL" id="AEJC01000416">
    <property type="protein sequence ID" value="EKX63613.1"/>
    <property type="molecule type" value="Genomic_DNA"/>
</dbReference>
<evidence type="ECO:0000313" key="2">
    <source>
        <dbReference type="Proteomes" id="UP000010411"/>
    </source>
</evidence>
<gene>
    <name evidence="1" type="ORF">STRIP9103_01601</name>
</gene>
<dbReference type="InterPro" id="IPR016187">
    <property type="entry name" value="CTDL_fold"/>
</dbReference>